<evidence type="ECO:0000256" key="1">
    <source>
        <dbReference type="ARBA" id="ARBA00023125"/>
    </source>
</evidence>
<dbReference type="InterPro" id="IPR009057">
    <property type="entry name" value="Homeodomain-like_sf"/>
</dbReference>
<dbReference type="KEGG" id="sace:GIY23_21925"/>
<dbReference type="InterPro" id="IPR001647">
    <property type="entry name" value="HTH_TetR"/>
</dbReference>
<dbReference type="GO" id="GO:0000976">
    <property type="term" value="F:transcription cis-regulatory region binding"/>
    <property type="evidence" value="ECO:0007669"/>
    <property type="project" value="TreeGrafter"/>
</dbReference>
<evidence type="ECO:0000313" key="5">
    <source>
        <dbReference type="Proteomes" id="UP000371041"/>
    </source>
</evidence>
<keyword evidence="5" id="KW-1185">Reference proteome</keyword>
<dbReference type="SUPFAM" id="SSF46689">
    <property type="entry name" value="Homeodomain-like"/>
    <property type="match status" value="1"/>
</dbReference>
<sequence>MRLVEREGSAAVSHRAVAKEAGVSAASIAYYFDSIDELLIASLFDSVDVLVEQIGEMKDRVDDSRRWPAEIAAMLASMIHDYRGNTLAEYELYLLAARRPALRPAARKWREVAAASVNDGRGADEGVLTAFFAAIDGLLLHGLIADEPPSAAELERPLRFLLQPLDYFGVDTVP</sequence>
<dbReference type="InterPro" id="IPR050109">
    <property type="entry name" value="HTH-type_TetR-like_transc_reg"/>
</dbReference>
<gene>
    <name evidence="4" type="ORF">GIY23_21925</name>
</gene>
<dbReference type="Pfam" id="PF17940">
    <property type="entry name" value="TetR_C_31"/>
    <property type="match status" value="1"/>
</dbReference>
<dbReference type="GO" id="GO:0003700">
    <property type="term" value="F:DNA-binding transcription factor activity"/>
    <property type="evidence" value="ECO:0007669"/>
    <property type="project" value="TreeGrafter"/>
</dbReference>
<dbReference type="EMBL" id="CP045929">
    <property type="protein sequence ID" value="QGK72486.1"/>
    <property type="molecule type" value="Genomic_DNA"/>
</dbReference>
<feature type="domain" description="HTH tetR-type" evidence="3">
    <location>
        <begin position="1"/>
        <end position="50"/>
    </location>
</feature>
<dbReference type="RefSeq" id="WP_154079049.1">
    <property type="nucleotide sequence ID" value="NZ_CP045929.1"/>
</dbReference>
<organism evidence="4 5">
    <name type="scientific">Allosaccharopolyspora coralli</name>
    <dbReference type="NCBI Taxonomy" id="2665642"/>
    <lineage>
        <taxon>Bacteria</taxon>
        <taxon>Bacillati</taxon>
        <taxon>Actinomycetota</taxon>
        <taxon>Actinomycetes</taxon>
        <taxon>Pseudonocardiales</taxon>
        <taxon>Pseudonocardiaceae</taxon>
        <taxon>Allosaccharopolyspora</taxon>
    </lineage>
</organism>
<keyword evidence="1 2" id="KW-0238">DNA-binding</keyword>
<reference evidence="5" key="1">
    <citation type="submission" date="2019-11" db="EMBL/GenBank/DDBJ databases">
        <title>The complete genome sequence of Saccharopolyspora sp. E2A.</title>
        <authorList>
            <person name="Zhang G."/>
        </authorList>
    </citation>
    <scope>NUCLEOTIDE SEQUENCE [LARGE SCALE GENOMIC DNA]</scope>
    <source>
        <strain evidence="5">E2A</strain>
    </source>
</reference>
<dbReference type="Proteomes" id="UP000371041">
    <property type="component" value="Chromosome"/>
</dbReference>
<dbReference type="AlphaFoldDB" id="A0A5Q3QGH3"/>
<dbReference type="Gene3D" id="1.10.357.10">
    <property type="entry name" value="Tetracycline Repressor, domain 2"/>
    <property type="match status" value="1"/>
</dbReference>
<accession>A0A5Q3QGH3</accession>
<dbReference type="PROSITE" id="PS50977">
    <property type="entry name" value="HTH_TETR_2"/>
    <property type="match status" value="1"/>
</dbReference>
<protein>
    <submittedName>
        <fullName evidence="4">TetR family transcriptional regulator</fullName>
    </submittedName>
</protein>
<dbReference type="Pfam" id="PF00440">
    <property type="entry name" value="TetR_N"/>
    <property type="match status" value="1"/>
</dbReference>
<dbReference type="PANTHER" id="PTHR30055">
    <property type="entry name" value="HTH-TYPE TRANSCRIPTIONAL REGULATOR RUTR"/>
    <property type="match status" value="1"/>
</dbReference>
<evidence type="ECO:0000259" key="3">
    <source>
        <dbReference type="PROSITE" id="PS50977"/>
    </source>
</evidence>
<dbReference type="InterPro" id="IPR041583">
    <property type="entry name" value="TetR_C_31"/>
</dbReference>
<name>A0A5Q3QGH3_9PSEU</name>
<proteinExistence type="predicted"/>
<feature type="DNA-binding region" description="H-T-H motif" evidence="2">
    <location>
        <begin position="13"/>
        <end position="32"/>
    </location>
</feature>
<dbReference type="PANTHER" id="PTHR30055:SF231">
    <property type="entry name" value="TRANSCRIPTIONAL REGULATORY PROTEIN (PROBABLY DEOR-FAMILY)-RELATED"/>
    <property type="match status" value="1"/>
</dbReference>
<evidence type="ECO:0000256" key="2">
    <source>
        <dbReference type="PROSITE-ProRule" id="PRU00335"/>
    </source>
</evidence>
<evidence type="ECO:0000313" key="4">
    <source>
        <dbReference type="EMBL" id="QGK72486.1"/>
    </source>
</evidence>